<proteinExistence type="predicted"/>
<dbReference type="Pfam" id="PF10102">
    <property type="entry name" value="DUF2341"/>
    <property type="match status" value="1"/>
</dbReference>
<dbReference type="AlphaFoldDB" id="A0A0F9N758"/>
<accession>A0A0F9N758</accession>
<keyword evidence="1" id="KW-0472">Membrane</keyword>
<comment type="caution">
    <text evidence="3">The sequence shown here is derived from an EMBL/GenBank/DDBJ whole genome shotgun (WGS) entry which is preliminary data.</text>
</comment>
<name>A0A0F9N758_9ZZZZ</name>
<keyword evidence="1" id="KW-1133">Transmembrane helix</keyword>
<keyword evidence="1" id="KW-0812">Transmembrane</keyword>
<sequence length="837" mass="93015">MAKRIYKNTVLRWAENNKYIVGGTATVGTLVGLYFLYLSFIGAILITGYSGDTICAGTLNDPCYAFVNFTAQEDIFIYPLDYDPYNRDIGVSFDPNVKDWKMERSWGSGWREIKLDDTCKGTWCGGKFGAKTNVYSFAFREGRDYQIRITAYKEDPRQDIKWAFGPVDPIFLGINKDNIFPKLISNEAGLTGGEAIFEIVNPIDNLNLSKYFKFIFIEAEGTIDSFEYFINYSESYDVPVYGEIKNIQSCIRENNITGLNESYDCSTIEQYIQSYETKQRESWKKPDVIDSGIYKIKIVGHWKAQLGERAIDWQPEIIYPKELVGFTEDIYLRKSQWAWWNNSWNYKRELTNITGDYARLNITHDSDMQADCDDVRFLDSAEGTELGYVLTNKSNSVWCDFRVDVDQNNTIWMYYGNADVTTTSSATDVWGSSLVNYYGFEETTGVVDDFNDGNYLTNNNAIRGVSGFIGNSFHFDGINDYVLGDSGITGDTTVTMSCWINATSSAGDDGFFTVNSNAGVSSSGFAAATHDGNYEVVVEGVAWGSAGTSITINSWHNVLVTRSGSSYSLFLDGESFASSSGTIGGGTFSNQTQIASRSAPGITFFLGGRVDECAIFNSVLTSAQRFDLYNSTEPSYVLGAEQSQDFEAPTITLLAPDDDSVLITPTIFAANVFDNIAVDTVILYGNYSGDWEINSTNSSGLNNTNYNFTLGLADGAYLWAYWANDTVGNGTFSANRTVNIDSTVPFIDFNDTGTEANATIKRQDYVYANVTVTEANEDTIVFAIFNGSGVVNSTQFTSDSIRVINWTGLIDGIYEYNVTVNDTVGNENQTETRTIYL</sequence>
<evidence type="ECO:0000259" key="2">
    <source>
        <dbReference type="Pfam" id="PF10102"/>
    </source>
</evidence>
<reference evidence="3" key="1">
    <citation type="journal article" date="2015" name="Nature">
        <title>Complex archaea that bridge the gap between prokaryotes and eukaryotes.</title>
        <authorList>
            <person name="Spang A."/>
            <person name="Saw J.H."/>
            <person name="Jorgensen S.L."/>
            <person name="Zaremba-Niedzwiedzka K."/>
            <person name="Martijn J."/>
            <person name="Lind A.E."/>
            <person name="van Eijk R."/>
            <person name="Schleper C."/>
            <person name="Guy L."/>
            <person name="Ettema T.J."/>
        </authorList>
    </citation>
    <scope>NUCLEOTIDE SEQUENCE</scope>
</reference>
<dbReference type="Gene3D" id="2.60.120.200">
    <property type="match status" value="1"/>
</dbReference>
<feature type="non-terminal residue" evidence="3">
    <location>
        <position position="837"/>
    </location>
</feature>
<protein>
    <recommendedName>
        <fullName evidence="2">DUF2341 domain-containing protein</fullName>
    </recommendedName>
</protein>
<dbReference type="Pfam" id="PF13385">
    <property type="entry name" value="Laminin_G_3"/>
    <property type="match status" value="1"/>
</dbReference>
<evidence type="ECO:0000313" key="3">
    <source>
        <dbReference type="EMBL" id="KKM84585.1"/>
    </source>
</evidence>
<dbReference type="EMBL" id="LAZR01007542">
    <property type="protein sequence ID" value="KKM84585.1"/>
    <property type="molecule type" value="Genomic_DNA"/>
</dbReference>
<feature type="transmembrane region" description="Helical" evidence="1">
    <location>
        <begin position="20"/>
        <end position="46"/>
    </location>
</feature>
<dbReference type="SUPFAM" id="SSF49899">
    <property type="entry name" value="Concanavalin A-like lectins/glucanases"/>
    <property type="match status" value="1"/>
</dbReference>
<organism evidence="3">
    <name type="scientific">marine sediment metagenome</name>
    <dbReference type="NCBI Taxonomy" id="412755"/>
    <lineage>
        <taxon>unclassified sequences</taxon>
        <taxon>metagenomes</taxon>
        <taxon>ecological metagenomes</taxon>
    </lineage>
</organism>
<dbReference type="InterPro" id="IPR013320">
    <property type="entry name" value="ConA-like_dom_sf"/>
</dbReference>
<evidence type="ECO:0000256" key="1">
    <source>
        <dbReference type="SAM" id="Phobius"/>
    </source>
</evidence>
<feature type="domain" description="DUF2341" evidence="2">
    <location>
        <begin position="371"/>
        <end position="445"/>
    </location>
</feature>
<gene>
    <name evidence="3" type="ORF">LCGC14_1297630</name>
</gene>
<dbReference type="InterPro" id="IPR018765">
    <property type="entry name" value="DUF2341"/>
</dbReference>